<evidence type="ECO:0000313" key="1">
    <source>
        <dbReference type="EMBL" id="QDT27008.1"/>
    </source>
</evidence>
<organism evidence="1 2">
    <name type="scientific">Gimesia panareensis</name>
    <dbReference type="NCBI Taxonomy" id="2527978"/>
    <lineage>
        <taxon>Bacteria</taxon>
        <taxon>Pseudomonadati</taxon>
        <taxon>Planctomycetota</taxon>
        <taxon>Planctomycetia</taxon>
        <taxon>Planctomycetales</taxon>
        <taxon>Planctomycetaceae</taxon>
        <taxon>Gimesia</taxon>
    </lineage>
</organism>
<name>A0A517Q5X8_9PLAN</name>
<evidence type="ECO:0000313" key="2">
    <source>
        <dbReference type="Proteomes" id="UP000315647"/>
    </source>
</evidence>
<dbReference type="EMBL" id="CP037421">
    <property type="protein sequence ID" value="QDT27008.1"/>
    <property type="molecule type" value="Genomic_DNA"/>
</dbReference>
<protein>
    <submittedName>
        <fullName evidence="1">Uncharacterized protein</fullName>
    </submittedName>
</protein>
<sequence length="58" mass="6477">MRGRREDFGVAVLLDLPDWVNPGFPQTLAGQGTEPVDFDGEPVTIGGWNYDFNLMDHL</sequence>
<reference evidence="1 2" key="1">
    <citation type="submission" date="2019-03" db="EMBL/GenBank/DDBJ databases">
        <title>Deep-cultivation of Planctomycetes and their phenomic and genomic characterization uncovers novel biology.</title>
        <authorList>
            <person name="Wiegand S."/>
            <person name="Jogler M."/>
            <person name="Boedeker C."/>
            <person name="Pinto D."/>
            <person name="Vollmers J."/>
            <person name="Rivas-Marin E."/>
            <person name="Kohn T."/>
            <person name="Peeters S.H."/>
            <person name="Heuer A."/>
            <person name="Rast P."/>
            <person name="Oberbeckmann S."/>
            <person name="Bunk B."/>
            <person name="Jeske O."/>
            <person name="Meyerdierks A."/>
            <person name="Storesund J.E."/>
            <person name="Kallscheuer N."/>
            <person name="Luecker S."/>
            <person name="Lage O.M."/>
            <person name="Pohl T."/>
            <person name="Merkel B.J."/>
            <person name="Hornburger P."/>
            <person name="Mueller R.-W."/>
            <person name="Bruemmer F."/>
            <person name="Labrenz M."/>
            <person name="Spormann A.M."/>
            <person name="Op den Camp H."/>
            <person name="Overmann J."/>
            <person name="Amann R."/>
            <person name="Jetten M.S.M."/>
            <person name="Mascher T."/>
            <person name="Medema M.H."/>
            <person name="Devos D.P."/>
            <person name="Kaster A.-K."/>
            <person name="Ovreas L."/>
            <person name="Rohde M."/>
            <person name="Galperin M.Y."/>
            <person name="Jogler C."/>
        </authorList>
    </citation>
    <scope>NUCLEOTIDE SEQUENCE [LARGE SCALE GENOMIC DNA]</scope>
    <source>
        <strain evidence="1 2">Enr10</strain>
    </source>
</reference>
<keyword evidence="2" id="KW-1185">Reference proteome</keyword>
<accession>A0A517Q5X8</accession>
<dbReference type="AlphaFoldDB" id="A0A517Q5X8"/>
<proteinExistence type="predicted"/>
<gene>
    <name evidence="1" type="ORF">Enr10x_23220</name>
</gene>
<dbReference type="Proteomes" id="UP000315647">
    <property type="component" value="Chromosome"/>
</dbReference>